<reference evidence="2 3" key="1">
    <citation type="submission" date="2020-01" db="EMBL/GenBank/DDBJ databases">
        <authorList>
            <consortium name="DOE Joint Genome Institute"/>
            <person name="Haridas S."/>
            <person name="Albert R."/>
            <person name="Binder M."/>
            <person name="Bloem J."/>
            <person name="Labutti K."/>
            <person name="Salamov A."/>
            <person name="Andreopoulos B."/>
            <person name="Baker S.E."/>
            <person name="Barry K."/>
            <person name="Bills G."/>
            <person name="Bluhm B.H."/>
            <person name="Cannon C."/>
            <person name="Castanera R."/>
            <person name="Culley D.E."/>
            <person name="Daum C."/>
            <person name="Ezra D."/>
            <person name="Gonzalez J.B."/>
            <person name="Henrissat B."/>
            <person name="Kuo A."/>
            <person name="Liang C."/>
            <person name="Lipzen A."/>
            <person name="Lutzoni F."/>
            <person name="Magnuson J."/>
            <person name="Mondo S."/>
            <person name="Nolan M."/>
            <person name="Ohm R."/>
            <person name="Pangilinan J."/>
            <person name="Park H.-J.H."/>
            <person name="Ramirez L."/>
            <person name="Alfaro M."/>
            <person name="Sun H."/>
            <person name="Tritt A."/>
            <person name="Yoshinaga Y."/>
            <person name="Zwiers L.-H.L."/>
            <person name="Turgeon B.G."/>
            <person name="Goodwin S.B."/>
            <person name="Spatafora J.W."/>
            <person name="Crous P.W."/>
            <person name="Grigoriev I.V."/>
        </authorList>
    </citation>
    <scope>NUCLEOTIDE SEQUENCE [LARGE SCALE GENOMIC DNA]</scope>
    <source>
        <strain evidence="2 3">CBS 611.86</strain>
    </source>
</reference>
<evidence type="ECO:0000313" key="2">
    <source>
        <dbReference type="EMBL" id="KAF2870579.1"/>
    </source>
</evidence>
<keyword evidence="3" id="KW-1185">Reference proteome</keyword>
<dbReference type="AlphaFoldDB" id="A0A7C8M782"/>
<protein>
    <recommendedName>
        <fullName evidence="1">F-box domain-containing protein</fullName>
    </recommendedName>
</protein>
<dbReference type="OrthoDB" id="3799374at2759"/>
<evidence type="ECO:0000259" key="1">
    <source>
        <dbReference type="PROSITE" id="PS50181"/>
    </source>
</evidence>
<gene>
    <name evidence="2" type="ORF">BDV95DRAFT_607735</name>
</gene>
<accession>A0A7C8M782</accession>
<name>A0A7C8M782_9PLEO</name>
<dbReference type="SUPFAM" id="SSF81383">
    <property type="entry name" value="F-box domain"/>
    <property type="match status" value="1"/>
</dbReference>
<feature type="domain" description="F-box" evidence="1">
    <location>
        <begin position="91"/>
        <end position="139"/>
    </location>
</feature>
<organism evidence="2 3">
    <name type="scientific">Massariosphaeria phaeospora</name>
    <dbReference type="NCBI Taxonomy" id="100035"/>
    <lineage>
        <taxon>Eukaryota</taxon>
        <taxon>Fungi</taxon>
        <taxon>Dikarya</taxon>
        <taxon>Ascomycota</taxon>
        <taxon>Pezizomycotina</taxon>
        <taxon>Dothideomycetes</taxon>
        <taxon>Pleosporomycetidae</taxon>
        <taxon>Pleosporales</taxon>
        <taxon>Pleosporales incertae sedis</taxon>
        <taxon>Massariosphaeria</taxon>
    </lineage>
</organism>
<comment type="caution">
    <text evidence="2">The sequence shown here is derived from an EMBL/GenBank/DDBJ whole genome shotgun (WGS) entry which is preliminary data.</text>
</comment>
<dbReference type="Proteomes" id="UP000481861">
    <property type="component" value="Unassembled WGS sequence"/>
</dbReference>
<proteinExistence type="predicted"/>
<dbReference type="InterPro" id="IPR036047">
    <property type="entry name" value="F-box-like_dom_sf"/>
</dbReference>
<sequence length="266" mass="30350">MVSIYNLVGWPHYPLFLDMLGDDAAFPRRDGVYYSDISTAQNYVLYRRRLSRLNPALPWANPTFYPDAMVSSRKAKLRAHVVELQNPKDSKFSKSKVPPEVLLLVVDHLSDVDMLSLRASCRGFHALLFAKTSTVLSEKDKDEVALRLHVDRFQQLAKVERGLGARETKYRLCSACLDLHSTSHFAASELAKGPHKRLCLGSTAKLRICEHISFSFQELFKRCQDPRYFDEDFSQCHTGVTRLRCYAGGRVELTRVFCISIPRASF</sequence>
<dbReference type="InterPro" id="IPR001810">
    <property type="entry name" value="F-box_dom"/>
</dbReference>
<dbReference type="PROSITE" id="PS50181">
    <property type="entry name" value="FBOX"/>
    <property type="match status" value="1"/>
</dbReference>
<dbReference type="Pfam" id="PF00646">
    <property type="entry name" value="F-box"/>
    <property type="match status" value="1"/>
</dbReference>
<evidence type="ECO:0000313" key="3">
    <source>
        <dbReference type="Proteomes" id="UP000481861"/>
    </source>
</evidence>
<dbReference type="EMBL" id="JAADJZ010000013">
    <property type="protein sequence ID" value="KAF2870579.1"/>
    <property type="molecule type" value="Genomic_DNA"/>
</dbReference>